<keyword evidence="2" id="KW-1185">Reference proteome</keyword>
<name>A0A2G9RHJ0_AQUCT</name>
<dbReference type="Proteomes" id="UP000228934">
    <property type="component" value="Unassembled WGS sequence"/>
</dbReference>
<protein>
    <submittedName>
        <fullName evidence="1">Uncharacterized protein</fullName>
    </submittedName>
</protein>
<sequence length="88" mass="9741">MSPISVNDKFSIDVTGNTWKCGSTDQSRCVFDLLSCTDVIDEDPTFVLNKCLKLNAPLANISKSSVLAFEDIKALKDLMDKRSDILLK</sequence>
<dbReference type="OrthoDB" id="8123449at2759"/>
<evidence type="ECO:0000313" key="1">
    <source>
        <dbReference type="EMBL" id="PIO27347.1"/>
    </source>
</evidence>
<reference evidence="2" key="1">
    <citation type="journal article" date="2017" name="Nat. Commun.">
        <title>The North American bullfrog draft genome provides insight into hormonal regulation of long noncoding RNA.</title>
        <authorList>
            <person name="Hammond S.A."/>
            <person name="Warren R.L."/>
            <person name="Vandervalk B.P."/>
            <person name="Kucuk E."/>
            <person name="Khan H."/>
            <person name="Gibb E.A."/>
            <person name="Pandoh P."/>
            <person name="Kirk H."/>
            <person name="Zhao Y."/>
            <person name="Jones M."/>
            <person name="Mungall A.J."/>
            <person name="Coope R."/>
            <person name="Pleasance S."/>
            <person name="Moore R.A."/>
            <person name="Holt R.A."/>
            <person name="Round J.M."/>
            <person name="Ohora S."/>
            <person name="Walle B.V."/>
            <person name="Veldhoen N."/>
            <person name="Helbing C.C."/>
            <person name="Birol I."/>
        </authorList>
    </citation>
    <scope>NUCLEOTIDE SEQUENCE [LARGE SCALE GENOMIC DNA]</scope>
</reference>
<gene>
    <name evidence="1" type="ORF">AB205_0159800</name>
</gene>
<organism evidence="1 2">
    <name type="scientific">Aquarana catesbeiana</name>
    <name type="common">American bullfrog</name>
    <name type="synonym">Rana catesbeiana</name>
    <dbReference type="NCBI Taxonomy" id="8400"/>
    <lineage>
        <taxon>Eukaryota</taxon>
        <taxon>Metazoa</taxon>
        <taxon>Chordata</taxon>
        <taxon>Craniata</taxon>
        <taxon>Vertebrata</taxon>
        <taxon>Euteleostomi</taxon>
        <taxon>Amphibia</taxon>
        <taxon>Batrachia</taxon>
        <taxon>Anura</taxon>
        <taxon>Neobatrachia</taxon>
        <taxon>Ranoidea</taxon>
        <taxon>Ranidae</taxon>
        <taxon>Aquarana</taxon>
    </lineage>
</organism>
<accession>A0A2G9RHJ0</accession>
<proteinExistence type="predicted"/>
<dbReference type="EMBL" id="KV940706">
    <property type="protein sequence ID" value="PIO27347.1"/>
    <property type="molecule type" value="Genomic_DNA"/>
</dbReference>
<evidence type="ECO:0000313" key="2">
    <source>
        <dbReference type="Proteomes" id="UP000228934"/>
    </source>
</evidence>
<dbReference type="AlphaFoldDB" id="A0A2G9RHJ0"/>